<keyword evidence="3" id="KW-0479">Metal-binding</keyword>
<organism evidence="10 11">
    <name type="scientific">Maribacter confluentis</name>
    <dbReference type="NCBI Taxonomy" id="1656093"/>
    <lineage>
        <taxon>Bacteria</taxon>
        <taxon>Pseudomonadati</taxon>
        <taxon>Bacteroidota</taxon>
        <taxon>Flavobacteriia</taxon>
        <taxon>Flavobacteriales</taxon>
        <taxon>Flavobacteriaceae</taxon>
        <taxon>Maribacter</taxon>
    </lineage>
</organism>
<dbReference type="InterPro" id="IPR037523">
    <property type="entry name" value="VOC_core"/>
</dbReference>
<evidence type="ECO:0000313" key="11">
    <source>
        <dbReference type="Proteomes" id="UP001168579"/>
    </source>
</evidence>
<reference evidence="10" key="1">
    <citation type="journal article" date="2014" name="Int. J. Syst. Evol. Microbiol.">
        <title>Complete genome of a new Firmicutes species belonging to the dominant human colonic microbiota ('Ruminococcus bicirculans') reveals two chromosomes and a selective capacity to utilize plant glucans.</title>
        <authorList>
            <consortium name="NISC Comparative Sequencing Program"/>
            <person name="Wegmann U."/>
            <person name="Louis P."/>
            <person name="Goesmann A."/>
            <person name="Henrissat B."/>
            <person name="Duncan S.H."/>
            <person name="Flint H.J."/>
        </authorList>
    </citation>
    <scope>NUCLEOTIDE SEQUENCE</scope>
    <source>
        <strain evidence="10">CECT 8869</strain>
    </source>
</reference>
<keyword evidence="6 8" id="KW-0560">Oxidoreductase</keyword>
<evidence type="ECO:0000259" key="9">
    <source>
        <dbReference type="PROSITE" id="PS51819"/>
    </source>
</evidence>
<sequence>MQRTNGGGNPKNKLATFSPVHINNIDLERSTYFWTEIVGMQLRGTNKNIAEFGTEKRTLVVVHEKAKFPFQKGYSGLYHFAVHAPNEAEFASMVHRLNIKKYPYSPTDHTASKSIYLEDPDGIIIEFTLETPERLKGVISEGGIWMEGTDGVIRSASERLNLDEVMSALQVNDLHRFIASDTYIGHIHLYANNVQKSNGFYKKLGYTEANNLPQYMFADLGDGADYQHRIALNSWHGSNRPLAPSENAGLNHFQLYYTAKEKLEQALHSINWYEKTINGYWVVDPTGNKICIGIN</sequence>
<dbReference type="Gene3D" id="3.10.180.10">
    <property type="entry name" value="2,3-Dihydroxybiphenyl 1,2-Dioxygenase, domain 1"/>
    <property type="match status" value="2"/>
</dbReference>
<accession>A0ABT8RQU9</accession>
<protein>
    <submittedName>
        <fullName evidence="10">VOC family protein</fullName>
    </submittedName>
</protein>
<evidence type="ECO:0000256" key="7">
    <source>
        <dbReference type="ARBA" id="ARBA00023004"/>
    </source>
</evidence>
<dbReference type="PROSITE" id="PS51819">
    <property type="entry name" value="VOC"/>
    <property type="match status" value="1"/>
</dbReference>
<dbReference type="EMBL" id="JAUKUC010000001">
    <property type="protein sequence ID" value="MDO1513261.1"/>
    <property type="molecule type" value="Genomic_DNA"/>
</dbReference>
<dbReference type="InterPro" id="IPR000486">
    <property type="entry name" value="Xdiol_ring_cleave_dOase_1/2"/>
</dbReference>
<evidence type="ECO:0000313" key="10">
    <source>
        <dbReference type="EMBL" id="MDO1513261.1"/>
    </source>
</evidence>
<dbReference type="RefSeq" id="WP_304436192.1">
    <property type="nucleotide sequence ID" value="NZ_JAUKUC010000001.1"/>
</dbReference>
<comment type="cofactor">
    <cofactor evidence="1 8">
        <name>Fe(2+)</name>
        <dbReference type="ChEBI" id="CHEBI:29033"/>
    </cofactor>
</comment>
<evidence type="ECO:0000256" key="2">
    <source>
        <dbReference type="ARBA" id="ARBA00008784"/>
    </source>
</evidence>
<feature type="domain" description="VOC" evidence="9">
    <location>
        <begin position="16"/>
        <end position="130"/>
    </location>
</feature>
<keyword evidence="11" id="KW-1185">Reference proteome</keyword>
<reference evidence="10" key="2">
    <citation type="submission" date="2023-06" db="EMBL/GenBank/DDBJ databases">
        <authorList>
            <person name="Lucena T."/>
            <person name="Sun Q."/>
        </authorList>
    </citation>
    <scope>NUCLEOTIDE SEQUENCE</scope>
    <source>
        <strain evidence="10">CECT 8869</strain>
    </source>
</reference>
<comment type="caution">
    <text evidence="10">The sequence shown here is derived from an EMBL/GenBank/DDBJ whole genome shotgun (WGS) entry which is preliminary data.</text>
</comment>
<dbReference type="PANTHER" id="PTHR43279">
    <property type="entry name" value="CATECHOL-2,3-DIOXYGENASE"/>
    <property type="match status" value="1"/>
</dbReference>
<dbReference type="InterPro" id="IPR029068">
    <property type="entry name" value="Glyas_Bleomycin-R_OHBP_Dase"/>
</dbReference>
<keyword evidence="5 8" id="KW-0223">Dioxygenase</keyword>
<evidence type="ECO:0000256" key="1">
    <source>
        <dbReference type="ARBA" id="ARBA00001954"/>
    </source>
</evidence>
<evidence type="ECO:0000256" key="8">
    <source>
        <dbReference type="RuleBase" id="RU000683"/>
    </source>
</evidence>
<dbReference type="InterPro" id="IPR004360">
    <property type="entry name" value="Glyas_Fos-R_dOase_dom"/>
</dbReference>
<evidence type="ECO:0000256" key="6">
    <source>
        <dbReference type="ARBA" id="ARBA00023002"/>
    </source>
</evidence>
<evidence type="ECO:0000256" key="4">
    <source>
        <dbReference type="ARBA" id="ARBA00022797"/>
    </source>
</evidence>
<comment type="similarity">
    <text evidence="2 8">Belongs to the extradiol ring-cleavage dioxygenase family.</text>
</comment>
<keyword evidence="4 8" id="KW-0058">Aromatic hydrocarbons catabolism</keyword>
<dbReference type="Pfam" id="PF00903">
    <property type="entry name" value="Glyoxalase"/>
    <property type="match status" value="1"/>
</dbReference>
<evidence type="ECO:0000256" key="5">
    <source>
        <dbReference type="ARBA" id="ARBA00022964"/>
    </source>
</evidence>
<keyword evidence="7 8" id="KW-0408">Iron</keyword>
<dbReference type="PANTHER" id="PTHR43279:SF1">
    <property type="entry name" value="CATECHOL-2,3-DIOXYGENASE"/>
    <property type="match status" value="1"/>
</dbReference>
<gene>
    <name evidence="10" type="ORF">Q2T41_11395</name>
</gene>
<dbReference type="PROSITE" id="PS00082">
    <property type="entry name" value="EXTRADIOL_DIOXYGENAS"/>
    <property type="match status" value="1"/>
</dbReference>
<proteinExistence type="inferred from homology"/>
<evidence type="ECO:0000256" key="3">
    <source>
        <dbReference type="ARBA" id="ARBA00022723"/>
    </source>
</evidence>
<dbReference type="SUPFAM" id="SSF54593">
    <property type="entry name" value="Glyoxalase/Bleomycin resistance protein/Dihydroxybiphenyl dioxygenase"/>
    <property type="match status" value="2"/>
</dbReference>
<name>A0ABT8RQU9_9FLAO</name>
<dbReference type="Proteomes" id="UP001168579">
    <property type="component" value="Unassembled WGS sequence"/>
</dbReference>